<reference evidence="2 3" key="1">
    <citation type="journal article" date="2019" name="Int. J. Syst. Evol. Microbiol.">
        <title>The Global Catalogue of Microorganisms (GCM) 10K type strain sequencing project: providing services to taxonomists for standard genome sequencing and annotation.</title>
        <authorList>
            <consortium name="The Broad Institute Genomics Platform"/>
            <consortium name="The Broad Institute Genome Sequencing Center for Infectious Disease"/>
            <person name="Wu L."/>
            <person name="Ma J."/>
        </authorList>
    </citation>
    <scope>NUCLEOTIDE SEQUENCE [LARGE SCALE GENOMIC DNA]</scope>
    <source>
        <strain evidence="2 3">PSR21</strain>
    </source>
</reference>
<keyword evidence="3" id="KW-1185">Reference proteome</keyword>
<dbReference type="AlphaFoldDB" id="A0ABD6A9P1"/>
<protein>
    <submittedName>
        <fullName evidence="2">Spore germination protein GerW family protein</fullName>
    </submittedName>
</protein>
<feature type="compositionally biased region" description="Gly residues" evidence="1">
    <location>
        <begin position="61"/>
        <end position="70"/>
    </location>
</feature>
<proteinExistence type="predicted"/>
<organism evidence="2 3">
    <name type="scientific">Halomarina halobia</name>
    <dbReference type="NCBI Taxonomy" id="3033386"/>
    <lineage>
        <taxon>Archaea</taxon>
        <taxon>Methanobacteriati</taxon>
        <taxon>Methanobacteriota</taxon>
        <taxon>Stenosarchaea group</taxon>
        <taxon>Halobacteria</taxon>
        <taxon>Halobacteriales</taxon>
        <taxon>Natronomonadaceae</taxon>
        <taxon>Halomarina</taxon>
    </lineage>
</organism>
<feature type="compositionally biased region" description="Gly residues" evidence="1">
    <location>
        <begin position="97"/>
        <end position="107"/>
    </location>
</feature>
<dbReference type="Pfam" id="PF09579">
    <property type="entry name" value="Spore_YtfJ"/>
    <property type="match status" value="1"/>
</dbReference>
<comment type="caution">
    <text evidence="2">The sequence shown here is derived from an EMBL/GenBank/DDBJ whole genome shotgun (WGS) entry which is preliminary data.</text>
</comment>
<accession>A0ABD6A9P1</accession>
<dbReference type="GeneID" id="79316431"/>
<gene>
    <name evidence="2" type="ORF">ACFQPE_08925</name>
</gene>
<sequence>MGETESAGSDGAASDSVTGLRERLGGFVEQLSDATNARTVYADPVEVGDRTVIPVARVAFGFGGGYGPGRARGDSEGEREDEEGGGDGTAGDAAGAPGEGWGGGGGVSATPLGVVEVTDDGVRFVRFADRRRLAGAFLLGVLAGAALRRRRS</sequence>
<dbReference type="Proteomes" id="UP001596547">
    <property type="component" value="Unassembled WGS sequence"/>
</dbReference>
<name>A0ABD6A9P1_9EURY</name>
<dbReference type="PANTHER" id="PTHR39162">
    <property type="entry name" value="GLL3345 PROTEIN"/>
    <property type="match status" value="1"/>
</dbReference>
<evidence type="ECO:0000313" key="2">
    <source>
        <dbReference type="EMBL" id="MFC7316916.1"/>
    </source>
</evidence>
<feature type="region of interest" description="Disordered" evidence="1">
    <location>
        <begin position="60"/>
        <end position="110"/>
    </location>
</feature>
<dbReference type="EMBL" id="JBHTBF010000002">
    <property type="protein sequence ID" value="MFC7316916.1"/>
    <property type="molecule type" value="Genomic_DNA"/>
</dbReference>
<evidence type="ECO:0000313" key="3">
    <source>
        <dbReference type="Proteomes" id="UP001596547"/>
    </source>
</evidence>
<evidence type="ECO:0000256" key="1">
    <source>
        <dbReference type="SAM" id="MobiDB-lite"/>
    </source>
</evidence>
<dbReference type="PANTHER" id="PTHR39162:SF1">
    <property type="entry name" value="SPORULATION PROTEIN YTFJ"/>
    <property type="match status" value="1"/>
</dbReference>
<dbReference type="InterPro" id="IPR014229">
    <property type="entry name" value="Spore_YtfJ"/>
</dbReference>
<dbReference type="RefSeq" id="WP_276303825.1">
    <property type="nucleotide sequence ID" value="NZ_CP119992.1"/>
</dbReference>